<comment type="caution">
    <text evidence="3">The sequence shown here is derived from an EMBL/GenBank/DDBJ whole genome shotgun (WGS) entry which is preliminary data.</text>
</comment>
<evidence type="ECO:0000313" key="3">
    <source>
        <dbReference type="EMBL" id="GHC64470.1"/>
    </source>
</evidence>
<dbReference type="PANTHER" id="PTHR24094:SF15">
    <property type="entry name" value="AMP-DEPENDENT SYNTHETASE_LIGASE DOMAIN-CONTAINING PROTEIN-RELATED"/>
    <property type="match status" value="1"/>
</dbReference>
<proteinExistence type="predicted"/>
<dbReference type="Proteomes" id="UP000646244">
    <property type="component" value="Unassembled WGS sequence"/>
</dbReference>
<name>A0A918TWP1_STRCJ</name>
<gene>
    <name evidence="3" type="ORF">GCM10010507_47290</name>
</gene>
<sequence>MRPEEIFMPWYRRLTLPSVITMGLVFSGTALPGTAADAAPRTGQAPAYQRGGASPMDYEEASCEGPSADEGDVYSQPPRTSTTKPPEGTHPKGPEGTHPKPSEGTHAKTQEGTHTKPQEGTHPKAPEGAPSTAPKDAPAKAQEGTHPKTTEGTHAKAPEAAPSTAPKDAPAKTAEGAHPKTAEGTHSKTPEGTHAKPQEGTHPKAPEGAPSTAPKDAPAKTAEGTHPKTAEGTHPKAPEAAPSTAPKDMPAKAQEGQHPKTAEGTHAKAPEGMPPKAPDGEHARTAEGTQPKTAEGTHPKAPEAAPSAAPKDAPAKEAPATHRALPMNWPRNIPDRDDAARMLDELDVQPFSSKGYDRRHFGGACWVRHGINRCTTRELVLKLQSVVPATLDGLCRVVGGKWRSEYDNRDMADPTHIDVDHIVPLRNAWGSGASSWTPRKRQEFANDMTATPQLIAVSTWSNRRKGDKGPDKWLPQGGECTYSRAWIAVKDYYGLSVTLAEKAKLEQVLAGCRN</sequence>
<reference evidence="3" key="1">
    <citation type="journal article" date="2014" name="Int. J. Syst. Evol. Microbiol.">
        <title>Complete genome sequence of Corynebacterium casei LMG S-19264T (=DSM 44701T), isolated from a smear-ripened cheese.</title>
        <authorList>
            <consortium name="US DOE Joint Genome Institute (JGI-PGF)"/>
            <person name="Walter F."/>
            <person name="Albersmeier A."/>
            <person name="Kalinowski J."/>
            <person name="Ruckert C."/>
        </authorList>
    </citation>
    <scope>NUCLEOTIDE SEQUENCE</scope>
    <source>
        <strain evidence="3">JCM 4633</strain>
    </source>
</reference>
<dbReference type="InterPro" id="IPR011089">
    <property type="entry name" value="GmrSD_C"/>
</dbReference>
<evidence type="ECO:0000256" key="1">
    <source>
        <dbReference type="SAM" id="MobiDB-lite"/>
    </source>
</evidence>
<organism evidence="3 4">
    <name type="scientific">Streptomyces cinnamoneus</name>
    <name type="common">Streptoverticillium cinnamoneum</name>
    <dbReference type="NCBI Taxonomy" id="53446"/>
    <lineage>
        <taxon>Bacteria</taxon>
        <taxon>Bacillati</taxon>
        <taxon>Actinomycetota</taxon>
        <taxon>Actinomycetes</taxon>
        <taxon>Kitasatosporales</taxon>
        <taxon>Streptomycetaceae</taxon>
        <taxon>Streptomyces</taxon>
        <taxon>Streptomyces cinnamoneus group</taxon>
    </lineage>
</organism>
<feature type="compositionally biased region" description="Basic and acidic residues" evidence="1">
    <location>
        <begin position="87"/>
        <end position="125"/>
    </location>
</feature>
<feature type="domain" description="GmrSD restriction endonucleases C-terminal" evidence="2">
    <location>
        <begin position="397"/>
        <end position="505"/>
    </location>
</feature>
<protein>
    <recommendedName>
        <fullName evidence="2">GmrSD restriction endonucleases C-terminal domain-containing protein</fullName>
    </recommendedName>
</protein>
<feature type="compositionally biased region" description="Basic and acidic residues" evidence="1">
    <location>
        <begin position="255"/>
        <end position="269"/>
    </location>
</feature>
<reference evidence="3" key="2">
    <citation type="submission" date="2020-09" db="EMBL/GenBank/DDBJ databases">
        <authorList>
            <person name="Sun Q."/>
            <person name="Ohkuma M."/>
        </authorList>
    </citation>
    <scope>NUCLEOTIDE SEQUENCE</scope>
    <source>
        <strain evidence="3">JCM 4633</strain>
    </source>
</reference>
<evidence type="ECO:0000259" key="2">
    <source>
        <dbReference type="Pfam" id="PF07510"/>
    </source>
</evidence>
<feature type="compositionally biased region" description="Basic and acidic residues" evidence="1">
    <location>
        <begin position="223"/>
        <end position="237"/>
    </location>
</feature>
<dbReference type="PANTHER" id="PTHR24094">
    <property type="entry name" value="SECRETED PROTEIN"/>
    <property type="match status" value="1"/>
</dbReference>
<dbReference type="EMBL" id="BMVB01000019">
    <property type="protein sequence ID" value="GHC64470.1"/>
    <property type="molecule type" value="Genomic_DNA"/>
</dbReference>
<feature type="compositionally biased region" description="Acidic residues" evidence="1">
    <location>
        <begin position="57"/>
        <end position="72"/>
    </location>
</feature>
<feature type="compositionally biased region" description="Low complexity" evidence="1">
    <location>
        <begin position="302"/>
        <end position="318"/>
    </location>
</feature>
<accession>A0A918TWP1</accession>
<dbReference type="AlphaFoldDB" id="A0A918TWP1"/>
<feature type="compositionally biased region" description="Basic and acidic residues" evidence="1">
    <location>
        <begin position="143"/>
        <end position="157"/>
    </location>
</feature>
<feature type="compositionally biased region" description="Basic and acidic residues" evidence="1">
    <location>
        <begin position="175"/>
        <end position="205"/>
    </location>
</feature>
<feature type="region of interest" description="Disordered" evidence="1">
    <location>
        <begin position="35"/>
        <end position="332"/>
    </location>
</feature>
<evidence type="ECO:0000313" key="4">
    <source>
        <dbReference type="Proteomes" id="UP000646244"/>
    </source>
</evidence>
<dbReference type="RefSeq" id="WP_190111881.1">
    <property type="nucleotide sequence ID" value="NZ_BMVB01000019.1"/>
</dbReference>
<dbReference type="Pfam" id="PF07510">
    <property type="entry name" value="GmrSD_C"/>
    <property type="match status" value="1"/>
</dbReference>